<dbReference type="PANTHER" id="PTHR43798">
    <property type="entry name" value="MONOACYLGLYCEROL LIPASE"/>
    <property type="match status" value="1"/>
</dbReference>
<keyword evidence="4" id="KW-1185">Reference proteome</keyword>
<dbReference type="SUPFAM" id="SSF53474">
    <property type="entry name" value="alpha/beta-Hydrolases"/>
    <property type="match status" value="1"/>
</dbReference>
<keyword evidence="1 3" id="KW-0378">Hydrolase</keyword>
<evidence type="ECO:0000259" key="2">
    <source>
        <dbReference type="Pfam" id="PF00561"/>
    </source>
</evidence>
<protein>
    <submittedName>
        <fullName evidence="3">Alpha/beta hydrolase</fullName>
    </submittedName>
</protein>
<evidence type="ECO:0000313" key="4">
    <source>
        <dbReference type="Proteomes" id="UP000464751"/>
    </source>
</evidence>
<gene>
    <name evidence="3" type="ORF">G3A50_16735</name>
</gene>
<dbReference type="InterPro" id="IPR050266">
    <property type="entry name" value="AB_hydrolase_sf"/>
</dbReference>
<organism evidence="3 4">
    <name type="scientific">Ancylobacter pratisalsi</name>
    <dbReference type="NCBI Taxonomy" id="1745854"/>
    <lineage>
        <taxon>Bacteria</taxon>
        <taxon>Pseudomonadati</taxon>
        <taxon>Pseudomonadota</taxon>
        <taxon>Alphaproteobacteria</taxon>
        <taxon>Hyphomicrobiales</taxon>
        <taxon>Xanthobacteraceae</taxon>
        <taxon>Ancylobacter</taxon>
    </lineage>
</organism>
<dbReference type="RefSeq" id="WP_163076316.1">
    <property type="nucleotide sequence ID" value="NZ_CP048630.1"/>
</dbReference>
<dbReference type="PANTHER" id="PTHR43798:SF31">
    <property type="entry name" value="AB HYDROLASE SUPERFAMILY PROTEIN YCLE"/>
    <property type="match status" value="1"/>
</dbReference>
<dbReference type="Pfam" id="PF00561">
    <property type="entry name" value="Abhydrolase_1"/>
    <property type="match status" value="1"/>
</dbReference>
<dbReference type="AlphaFoldDB" id="A0A6P1YQV9"/>
<dbReference type="Proteomes" id="UP000464751">
    <property type="component" value="Chromosome"/>
</dbReference>
<dbReference type="InterPro" id="IPR000639">
    <property type="entry name" value="Epox_hydrolase-like"/>
</dbReference>
<feature type="domain" description="AB hydrolase-1" evidence="2">
    <location>
        <begin position="22"/>
        <end position="271"/>
    </location>
</feature>
<proteinExistence type="predicted"/>
<dbReference type="KEGG" id="apra:G3A50_16735"/>
<dbReference type="GO" id="GO:0016020">
    <property type="term" value="C:membrane"/>
    <property type="evidence" value="ECO:0007669"/>
    <property type="project" value="TreeGrafter"/>
</dbReference>
<dbReference type="PRINTS" id="PR00412">
    <property type="entry name" value="EPOXHYDRLASE"/>
</dbReference>
<accession>A0A6P1YQV9</accession>
<dbReference type="Gene3D" id="3.40.50.1820">
    <property type="entry name" value="alpha/beta hydrolase"/>
    <property type="match status" value="1"/>
</dbReference>
<sequence>MPMLALNDLEVHYQRMGAGEDVILIHGLGANLAFWYLGGGRHLATSRHLLLYDLRGHGRSSMPPNSYRLPSMVADLTALMSHLGLEQAHIVGHSFGARVALAFAGLHPEKVRSLVVADTQIRAFQPLIRLRDWPHWKKWKEELMSLGLKEPPSDDSIIDFRLLSELNKYGGDLAGTGVARPTRRISLRSRDMGNRGRENWQTMLASTTAGTELEDETPLESDFFSRVTAPTLLLFGELSHCLPTAYALQEHLPRARLIQVPRAGHFFPVVEPVRFARAVDRFLTINELRGESISPPSLENRRGRLRALLRGNERLGRSH</sequence>
<evidence type="ECO:0000313" key="3">
    <source>
        <dbReference type="EMBL" id="QIB35171.1"/>
    </source>
</evidence>
<evidence type="ECO:0000256" key="1">
    <source>
        <dbReference type="ARBA" id="ARBA00022801"/>
    </source>
</evidence>
<dbReference type="InterPro" id="IPR029058">
    <property type="entry name" value="AB_hydrolase_fold"/>
</dbReference>
<dbReference type="EMBL" id="CP048630">
    <property type="protein sequence ID" value="QIB35171.1"/>
    <property type="molecule type" value="Genomic_DNA"/>
</dbReference>
<dbReference type="GO" id="GO:0016787">
    <property type="term" value="F:hydrolase activity"/>
    <property type="evidence" value="ECO:0007669"/>
    <property type="project" value="UniProtKB-KW"/>
</dbReference>
<dbReference type="InterPro" id="IPR000073">
    <property type="entry name" value="AB_hydrolase_1"/>
</dbReference>
<reference evidence="3" key="1">
    <citation type="submission" date="2020-02" db="EMBL/GenBank/DDBJ databases">
        <authorList>
            <person name="Li G."/>
        </authorList>
    </citation>
    <scope>NUCLEOTIDE SEQUENCE [LARGE SCALE GENOMIC DNA]</scope>
    <source>
        <strain evidence="3">DSM 102029</strain>
    </source>
</reference>
<name>A0A6P1YQV9_9HYPH</name>
<dbReference type="PRINTS" id="PR00111">
    <property type="entry name" value="ABHYDROLASE"/>
</dbReference>